<name>A0AA46AFG5_9AQUI</name>
<dbReference type="GO" id="GO:0006281">
    <property type="term" value="P:DNA repair"/>
    <property type="evidence" value="ECO:0007669"/>
    <property type="project" value="TreeGrafter"/>
</dbReference>
<dbReference type="NCBIfam" id="TIGR01549">
    <property type="entry name" value="HAD-SF-IA-v1"/>
    <property type="match status" value="1"/>
</dbReference>
<dbReference type="SFLD" id="SFLDG01129">
    <property type="entry name" value="C1.5:_HAD__Beta-PGM__Phosphata"/>
    <property type="match status" value="1"/>
</dbReference>
<dbReference type="AlphaFoldDB" id="A0AA46AFG5"/>
<keyword evidence="6" id="KW-1185">Reference proteome</keyword>
<dbReference type="InterPro" id="IPR023214">
    <property type="entry name" value="HAD_sf"/>
</dbReference>
<dbReference type="PANTHER" id="PTHR43434">
    <property type="entry name" value="PHOSPHOGLYCOLATE PHOSPHATASE"/>
    <property type="match status" value="1"/>
</dbReference>
<comment type="catalytic activity">
    <reaction evidence="1">
        <text>2-phosphoglycolate + H2O = glycolate + phosphate</text>
        <dbReference type="Rhea" id="RHEA:14369"/>
        <dbReference type="ChEBI" id="CHEBI:15377"/>
        <dbReference type="ChEBI" id="CHEBI:29805"/>
        <dbReference type="ChEBI" id="CHEBI:43474"/>
        <dbReference type="ChEBI" id="CHEBI:58033"/>
        <dbReference type="EC" id="3.1.3.18"/>
    </reaction>
</comment>
<dbReference type="SFLD" id="SFLDS00003">
    <property type="entry name" value="Haloacid_Dehalogenase"/>
    <property type="match status" value="1"/>
</dbReference>
<evidence type="ECO:0000313" key="6">
    <source>
        <dbReference type="Proteomes" id="UP001157947"/>
    </source>
</evidence>
<dbReference type="InterPro" id="IPR006439">
    <property type="entry name" value="HAD-SF_hydro_IA"/>
</dbReference>
<accession>A0AA46AFG5</accession>
<organism evidence="5 6">
    <name type="scientific">Venenivibrio stagnispumantis</name>
    <dbReference type="NCBI Taxonomy" id="407998"/>
    <lineage>
        <taxon>Bacteria</taxon>
        <taxon>Pseudomonadati</taxon>
        <taxon>Aquificota</taxon>
        <taxon>Aquificia</taxon>
        <taxon>Aquificales</taxon>
        <taxon>Hydrogenothermaceae</taxon>
        <taxon>Venenivibrio</taxon>
    </lineage>
</organism>
<dbReference type="RefSeq" id="WP_265134370.1">
    <property type="nucleotide sequence ID" value="NZ_FXTX01000021.1"/>
</dbReference>
<dbReference type="Gene3D" id="3.40.50.1000">
    <property type="entry name" value="HAD superfamily/HAD-like"/>
    <property type="match status" value="1"/>
</dbReference>
<dbReference type="Pfam" id="PF13419">
    <property type="entry name" value="HAD_2"/>
    <property type="match status" value="1"/>
</dbReference>
<dbReference type="EC" id="3.1.3.18" evidence="4"/>
<reference evidence="5" key="1">
    <citation type="submission" date="2017-05" db="EMBL/GenBank/DDBJ databases">
        <authorList>
            <person name="Varghese N."/>
            <person name="Submissions S."/>
        </authorList>
    </citation>
    <scope>NUCLEOTIDE SEQUENCE</scope>
    <source>
        <strain evidence="5">DSM 18763</strain>
    </source>
</reference>
<dbReference type="SUPFAM" id="SSF56784">
    <property type="entry name" value="HAD-like"/>
    <property type="match status" value="1"/>
</dbReference>
<sequence length="249" mass="29716">MIVIFDVDGVLIDVTKSYHYSIKDTVEHFSGKISDLKELIDIKLSFAINNDWDASVAGILYKKSGKNLKEFKDIFKDYSKNIEDMYKFAKNYNINLPDYKEVIDYFESKYHIYRDKEELIIPHNVLQKLREKSEIMGVITGRPFADLDYSFKLFDLYKYFDYIITEDDIPDTHLRKPSSYPLKLFFCRYSYKEPVYYIGDTKADKQMVDNFNKEEMKNIIFILYQNQHNKDIQNDLKVEKPEDILEVIK</sequence>
<protein>
    <recommendedName>
        <fullName evidence="4">phosphoglycolate phosphatase</fullName>
        <ecNumber evidence="4">3.1.3.18</ecNumber>
    </recommendedName>
</protein>
<evidence type="ECO:0000256" key="4">
    <source>
        <dbReference type="ARBA" id="ARBA00013078"/>
    </source>
</evidence>
<comment type="similarity">
    <text evidence="3">Belongs to the HAD-like hydrolase superfamily. CbbY/CbbZ/Gph/YieH family.</text>
</comment>
<proteinExistence type="inferred from homology"/>
<dbReference type="PANTHER" id="PTHR43434:SF1">
    <property type="entry name" value="PHOSPHOGLYCOLATE PHOSPHATASE"/>
    <property type="match status" value="1"/>
</dbReference>
<dbReference type="GO" id="GO:0008967">
    <property type="term" value="F:phosphoglycolate phosphatase activity"/>
    <property type="evidence" value="ECO:0007669"/>
    <property type="project" value="UniProtKB-EC"/>
</dbReference>
<evidence type="ECO:0000256" key="3">
    <source>
        <dbReference type="ARBA" id="ARBA00006171"/>
    </source>
</evidence>
<evidence type="ECO:0000256" key="1">
    <source>
        <dbReference type="ARBA" id="ARBA00000830"/>
    </source>
</evidence>
<gene>
    <name evidence="5" type="ORF">SAMN06264868_12117</name>
</gene>
<evidence type="ECO:0000256" key="2">
    <source>
        <dbReference type="ARBA" id="ARBA00004818"/>
    </source>
</evidence>
<dbReference type="InterPro" id="IPR041492">
    <property type="entry name" value="HAD_2"/>
</dbReference>
<dbReference type="Gene3D" id="1.10.150.730">
    <property type="match status" value="1"/>
</dbReference>
<evidence type="ECO:0000313" key="5">
    <source>
        <dbReference type="EMBL" id="SMP20772.1"/>
    </source>
</evidence>
<comment type="pathway">
    <text evidence="2">Organic acid metabolism; glycolate biosynthesis; glycolate from 2-phosphoglycolate: step 1/1.</text>
</comment>
<dbReference type="EMBL" id="FXTX01000021">
    <property type="protein sequence ID" value="SMP20772.1"/>
    <property type="molecule type" value="Genomic_DNA"/>
</dbReference>
<dbReference type="InterPro" id="IPR050155">
    <property type="entry name" value="HAD-like_hydrolase_sf"/>
</dbReference>
<dbReference type="CDD" id="cd01427">
    <property type="entry name" value="HAD_like"/>
    <property type="match status" value="1"/>
</dbReference>
<dbReference type="Proteomes" id="UP001157947">
    <property type="component" value="Unassembled WGS sequence"/>
</dbReference>
<comment type="caution">
    <text evidence="5">The sequence shown here is derived from an EMBL/GenBank/DDBJ whole genome shotgun (WGS) entry which is preliminary data.</text>
</comment>
<dbReference type="InterPro" id="IPR036412">
    <property type="entry name" value="HAD-like_sf"/>
</dbReference>